<dbReference type="InterPro" id="IPR001870">
    <property type="entry name" value="B30.2/SPRY"/>
</dbReference>
<dbReference type="Gene3D" id="3.40.50.300">
    <property type="entry name" value="P-loop containing nucleotide triphosphate hydrolases"/>
    <property type="match status" value="1"/>
</dbReference>
<dbReference type="PANTHER" id="PTHR12381">
    <property type="entry name" value="HETEROGENEOUS NUCLEAR RIBONUCLEOPROTEIN U FAMILY MEMBER"/>
    <property type="match status" value="1"/>
</dbReference>
<dbReference type="SMART" id="SM00449">
    <property type="entry name" value="SPRY"/>
    <property type="match status" value="1"/>
</dbReference>
<feature type="compositionally biased region" description="Basic and acidic residues" evidence="3">
    <location>
        <begin position="59"/>
        <end position="68"/>
    </location>
</feature>
<feature type="compositionally biased region" description="Basic and acidic residues" evidence="3">
    <location>
        <begin position="852"/>
        <end position="866"/>
    </location>
</feature>
<dbReference type="PANTHER" id="PTHR12381:SF56">
    <property type="entry name" value="B30.2_SPRY DOMAIN-CONTAINING PROTEIN-RELATED"/>
    <property type="match status" value="1"/>
</dbReference>
<dbReference type="AlphaFoldDB" id="A0A8S3YZ50"/>
<feature type="compositionally biased region" description="Polar residues" evidence="3">
    <location>
        <begin position="43"/>
        <end position="56"/>
    </location>
</feature>
<protein>
    <recommendedName>
        <fullName evidence="4">B30.2/SPRY domain-containing protein</fullName>
    </recommendedName>
</protein>
<name>A0A8S3YZ50_9EUPU</name>
<feature type="compositionally biased region" description="Basic and acidic residues" evidence="3">
    <location>
        <begin position="481"/>
        <end position="517"/>
    </location>
</feature>
<dbReference type="InterPro" id="IPR027417">
    <property type="entry name" value="P-loop_NTPase"/>
</dbReference>
<dbReference type="GO" id="GO:0005634">
    <property type="term" value="C:nucleus"/>
    <property type="evidence" value="ECO:0007669"/>
    <property type="project" value="UniProtKB-SubCell"/>
</dbReference>
<evidence type="ECO:0000313" key="5">
    <source>
        <dbReference type="EMBL" id="CAG5120581.1"/>
    </source>
</evidence>
<keyword evidence="2" id="KW-0539">Nucleus</keyword>
<feature type="compositionally biased region" description="Polar residues" evidence="3">
    <location>
        <begin position="874"/>
        <end position="884"/>
    </location>
</feature>
<dbReference type="InterPro" id="IPR035778">
    <property type="entry name" value="SPRY_hnRNP_U"/>
</dbReference>
<dbReference type="Pfam" id="PF00622">
    <property type="entry name" value="SPRY"/>
    <property type="match status" value="1"/>
</dbReference>
<proteinExistence type="predicted"/>
<evidence type="ECO:0000313" key="6">
    <source>
        <dbReference type="Proteomes" id="UP000678393"/>
    </source>
</evidence>
<dbReference type="GO" id="GO:0003723">
    <property type="term" value="F:RNA binding"/>
    <property type="evidence" value="ECO:0007669"/>
    <property type="project" value="TreeGrafter"/>
</dbReference>
<dbReference type="InterPro" id="IPR003877">
    <property type="entry name" value="SPRY_dom"/>
</dbReference>
<dbReference type="SUPFAM" id="SSF49899">
    <property type="entry name" value="Concanavalin A-like lectins/glucanases"/>
    <property type="match status" value="1"/>
</dbReference>
<feature type="compositionally biased region" description="Low complexity" evidence="3">
    <location>
        <begin position="920"/>
        <end position="938"/>
    </location>
</feature>
<feature type="region of interest" description="Disordered" evidence="3">
    <location>
        <begin position="1"/>
        <end position="88"/>
    </location>
</feature>
<evidence type="ECO:0000256" key="3">
    <source>
        <dbReference type="SAM" id="MobiDB-lite"/>
    </source>
</evidence>
<dbReference type="Proteomes" id="UP000678393">
    <property type="component" value="Unassembled WGS sequence"/>
</dbReference>
<evidence type="ECO:0000259" key="4">
    <source>
        <dbReference type="PROSITE" id="PS50188"/>
    </source>
</evidence>
<reference evidence="5" key="1">
    <citation type="submission" date="2021-04" db="EMBL/GenBank/DDBJ databases">
        <authorList>
            <consortium name="Molecular Ecology Group"/>
        </authorList>
    </citation>
    <scope>NUCLEOTIDE SEQUENCE</scope>
</reference>
<feature type="compositionally biased region" description="Low complexity" evidence="3">
    <location>
        <begin position="777"/>
        <end position="787"/>
    </location>
</feature>
<feature type="compositionally biased region" description="Basic and acidic residues" evidence="3">
    <location>
        <begin position="695"/>
        <end position="712"/>
    </location>
</feature>
<dbReference type="CDD" id="cd12884">
    <property type="entry name" value="SPRY_hnRNP"/>
    <property type="match status" value="1"/>
</dbReference>
<keyword evidence="6" id="KW-1185">Reference proteome</keyword>
<dbReference type="PROSITE" id="PS50188">
    <property type="entry name" value="B302_SPRY"/>
    <property type="match status" value="1"/>
</dbReference>
<comment type="subcellular location">
    <subcellularLocation>
        <location evidence="1">Nucleus</location>
    </subcellularLocation>
</comment>
<feature type="compositionally biased region" description="Basic and acidic residues" evidence="3">
    <location>
        <begin position="978"/>
        <end position="988"/>
    </location>
</feature>
<comment type="caution">
    <text evidence="5">The sequence shown here is derived from an EMBL/GenBank/DDBJ whole genome shotgun (WGS) entry which is preliminary data.</text>
</comment>
<dbReference type="EMBL" id="CAJHNH020000927">
    <property type="protein sequence ID" value="CAG5120581.1"/>
    <property type="molecule type" value="Genomic_DNA"/>
</dbReference>
<gene>
    <name evidence="5" type="ORF">CUNI_LOCUS6139</name>
</gene>
<dbReference type="GO" id="GO:0000380">
    <property type="term" value="P:alternative mRNA splicing, via spliceosome"/>
    <property type="evidence" value="ECO:0007669"/>
    <property type="project" value="TreeGrafter"/>
</dbReference>
<dbReference type="SUPFAM" id="SSF52540">
    <property type="entry name" value="P-loop containing nucleoside triphosphate hydrolases"/>
    <property type="match status" value="1"/>
</dbReference>
<feature type="compositionally biased region" description="Basic and acidic residues" evidence="3">
    <location>
        <begin position="525"/>
        <end position="541"/>
    </location>
</feature>
<dbReference type="Pfam" id="PF13671">
    <property type="entry name" value="AAA_33"/>
    <property type="match status" value="1"/>
</dbReference>
<feature type="region of interest" description="Disordered" evidence="3">
    <location>
        <begin position="481"/>
        <end position="1049"/>
    </location>
</feature>
<feature type="domain" description="B30.2/SPRY" evidence="4">
    <location>
        <begin position="75"/>
        <end position="275"/>
    </location>
</feature>
<feature type="compositionally biased region" description="Gly residues" evidence="3">
    <location>
        <begin position="998"/>
        <end position="1011"/>
    </location>
</feature>
<feature type="compositionally biased region" description="Basic and acidic residues" evidence="3">
    <location>
        <begin position="901"/>
        <end position="918"/>
    </location>
</feature>
<sequence>MNRYGAGLTPVAPQQFMAAPRSTGPYSGMSDYSRQSAAPLPGVQSNQSSYRGPSNNQDFRQRDDDRRFAGRRPGNRFQADTEPELDEPNLDESLVVLDHFNSDLHLVIDPDGYGASVLNDPPGFCFTWAGARATYGACRGKVFYEVHVVEHLPADFGDDHNETDPHIVRLGWSTDSSSFQLGEEPWSYGYGGTGKFSTNNRFTDYGGRFEEGDVIGAMLDLESRPPTISYMKNGTWLGVAAPLHGIQVGSKEKALFPHVLSKNCRFKVNFGQMDAWYPPPMGFRYLGQLPLVDRVRGMVPPARKSDCEMIMIVGLPGAGKTTWGINMEKNHPEKRYNIIGTDTLIEKMRVMGLPRKRNYHGRWEVLIGKATTCLNKLFAIAAKRRRNYILDQTNVYATARRRKMRNFAGFYKIAAVIQPDDPELERRSYKRTHVDGKVVPESAVLEMKANYSIPEDRDNLFDRIDFVELKRDTVQQLVRIYNDEGKTKPRDDNSQNRFDSDRKLGMLDFGGGDRTRPDAGYGGGDRTRPDAGYDGGDRTRLDAGYGGGDRTRLDAGYGGGDRTRPDAGYGGGDRTRPDAGYGGGDRTHTVAGYGSNDRTRPDAGYGGSDRTRPDAGYGGNDRTHLDAGYGGNDRTRPDAGYGGNDRTRPDAGYGGNDRTLPDAGYGINDRTRPDAGYVDYDRARQGGAYSNADRIPQDRFGSNDRIRQRGEYTQDSPASRSNQGYGAGSTSVPQNYDADARKSGNQSGYTSRWGPPGQDRAAFSDQIKQEVDVDAFSSSQKTSSQSTEGSRRPSRFSAASHTDLPKALPSNTGNIKTEVPAAVKDSPIPDIRKSSSISVLGQPGLKPLIPALERKESDQIRKEKPAVEIAPSQPKGSTSSTNSAKRAVPPDNVEGRLTGISEDKKPKPLASTEEKKPELPTAASTSSSKGGISSTPSKEGPDKAELLPASDTSAAAKDPWNGPANKPRGAPWQPDRFPGPREDMEARRLPRGPAHYGSFGGPPRGPMGGPSHGFRGPGPWNQNHPRFGPQGLPRPFFSGPPGRWPRPPR</sequence>
<dbReference type="InterPro" id="IPR043136">
    <property type="entry name" value="B30.2/SPRY_sf"/>
</dbReference>
<dbReference type="Gene3D" id="2.60.120.920">
    <property type="match status" value="1"/>
</dbReference>
<organism evidence="5 6">
    <name type="scientific">Candidula unifasciata</name>
    <dbReference type="NCBI Taxonomy" id="100452"/>
    <lineage>
        <taxon>Eukaryota</taxon>
        <taxon>Metazoa</taxon>
        <taxon>Spiralia</taxon>
        <taxon>Lophotrochozoa</taxon>
        <taxon>Mollusca</taxon>
        <taxon>Gastropoda</taxon>
        <taxon>Heterobranchia</taxon>
        <taxon>Euthyneura</taxon>
        <taxon>Panpulmonata</taxon>
        <taxon>Eupulmonata</taxon>
        <taxon>Stylommatophora</taxon>
        <taxon>Helicina</taxon>
        <taxon>Helicoidea</taxon>
        <taxon>Geomitridae</taxon>
        <taxon>Candidula</taxon>
    </lineage>
</organism>
<dbReference type="InterPro" id="IPR013320">
    <property type="entry name" value="ConA-like_dom_sf"/>
</dbReference>
<accession>A0A8S3YZ50</accession>
<evidence type="ECO:0000256" key="2">
    <source>
        <dbReference type="ARBA" id="ARBA00023242"/>
    </source>
</evidence>
<feature type="compositionally biased region" description="Polar residues" evidence="3">
    <location>
        <begin position="713"/>
        <end position="734"/>
    </location>
</feature>
<dbReference type="OrthoDB" id="445357at2759"/>
<feature type="compositionally biased region" description="Basic and acidic residues" evidence="3">
    <location>
        <begin position="669"/>
        <end position="684"/>
    </location>
</feature>
<evidence type="ECO:0000256" key="1">
    <source>
        <dbReference type="ARBA" id="ARBA00004123"/>
    </source>
</evidence>